<organism evidence="1 2">
    <name type="scientific">Rosa chinensis</name>
    <name type="common">China rose</name>
    <dbReference type="NCBI Taxonomy" id="74649"/>
    <lineage>
        <taxon>Eukaryota</taxon>
        <taxon>Viridiplantae</taxon>
        <taxon>Streptophyta</taxon>
        <taxon>Embryophyta</taxon>
        <taxon>Tracheophyta</taxon>
        <taxon>Spermatophyta</taxon>
        <taxon>Magnoliopsida</taxon>
        <taxon>eudicotyledons</taxon>
        <taxon>Gunneridae</taxon>
        <taxon>Pentapetalae</taxon>
        <taxon>rosids</taxon>
        <taxon>fabids</taxon>
        <taxon>Rosales</taxon>
        <taxon>Rosaceae</taxon>
        <taxon>Rosoideae</taxon>
        <taxon>Rosoideae incertae sedis</taxon>
        <taxon>Rosa</taxon>
    </lineage>
</organism>
<protein>
    <recommendedName>
        <fullName evidence="3">Pentatricopeptide</fullName>
    </recommendedName>
</protein>
<dbReference type="Gene3D" id="1.25.40.10">
    <property type="entry name" value="Tetratricopeptide repeat domain"/>
    <property type="match status" value="1"/>
</dbReference>
<sequence length="178" mass="20192">MGLASHGRNLAFQIGNPKSRLLIRVHYYCSYKSESKKLQDLDETVREICTILKRSREWESVLSSSGFPKKLNPCVVRSVLQQHHQVGDPERLLSFFDWSGAQLGVLPNLHSFSIMAVVLCNSKLFGHAHGVLERMVRTRKPALEVLDCVVRCFREFEGSDMVVFEILINVFTMGGLVL</sequence>
<evidence type="ECO:0008006" key="3">
    <source>
        <dbReference type="Google" id="ProtNLM"/>
    </source>
</evidence>
<dbReference type="InterPro" id="IPR011990">
    <property type="entry name" value="TPR-like_helical_dom_sf"/>
</dbReference>
<keyword evidence="2" id="KW-1185">Reference proteome</keyword>
<accession>A0A2P6S347</accession>
<comment type="caution">
    <text evidence="1">The sequence shown here is derived from an EMBL/GenBank/DDBJ whole genome shotgun (WGS) entry which is preliminary data.</text>
</comment>
<dbReference type="Gramene" id="PRQ53092">
    <property type="protein sequence ID" value="PRQ53092"/>
    <property type="gene ID" value="RchiOBHm_Chr2g0162681"/>
</dbReference>
<gene>
    <name evidence="1" type="ORF">RchiOBHm_Chr2g0162681</name>
</gene>
<name>A0A2P6S347_ROSCH</name>
<reference evidence="1 2" key="1">
    <citation type="journal article" date="2018" name="Nat. Genet.">
        <title>The Rosa genome provides new insights in the design of modern roses.</title>
        <authorList>
            <person name="Bendahmane M."/>
        </authorList>
    </citation>
    <scope>NUCLEOTIDE SEQUENCE [LARGE SCALE GENOMIC DNA]</scope>
    <source>
        <strain evidence="2">cv. Old Blush</strain>
    </source>
</reference>
<proteinExistence type="predicted"/>
<dbReference type="Proteomes" id="UP000238479">
    <property type="component" value="Chromosome 2"/>
</dbReference>
<dbReference type="AlphaFoldDB" id="A0A2P6S347"/>
<evidence type="ECO:0000313" key="2">
    <source>
        <dbReference type="Proteomes" id="UP000238479"/>
    </source>
</evidence>
<dbReference type="EMBL" id="PDCK01000040">
    <property type="protein sequence ID" value="PRQ53092.1"/>
    <property type="molecule type" value="Genomic_DNA"/>
</dbReference>
<evidence type="ECO:0000313" key="1">
    <source>
        <dbReference type="EMBL" id="PRQ53092.1"/>
    </source>
</evidence>